<organism evidence="12 13">
    <name type="scientific">Vibrio quintilis</name>
    <dbReference type="NCBI Taxonomy" id="1117707"/>
    <lineage>
        <taxon>Bacteria</taxon>
        <taxon>Pseudomonadati</taxon>
        <taxon>Pseudomonadota</taxon>
        <taxon>Gammaproteobacteria</taxon>
        <taxon>Vibrionales</taxon>
        <taxon>Vibrionaceae</taxon>
        <taxon>Vibrio</taxon>
    </lineage>
</organism>
<dbReference type="GO" id="GO:0005886">
    <property type="term" value="C:plasma membrane"/>
    <property type="evidence" value="ECO:0007669"/>
    <property type="project" value="UniProtKB-SubCell"/>
</dbReference>
<dbReference type="FunFam" id="3.40.50.300:FF:000134">
    <property type="entry name" value="Iron-enterobactin ABC transporter ATP-binding protein"/>
    <property type="match status" value="1"/>
</dbReference>
<dbReference type="STRING" id="1117707.VQ7734_02097"/>
<gene>
    <name evidence="12" type="primary">fhuC</name>
    <name evidence="12" type="ORF">VQ7734_02097</name>
</gene>
<keyword evidence="9" id="KW-0406">Ion transport</keyword>
<dbReference type="Proteomes" id="UP000184600">
    <property type="component" value="Unassembled WGS sequence"/>
</dbReference>
<keyword evidence="4" id="KW-1003">Cell membrane</keyword>
<evidence type="ECO:0000256" key="5">
    <source>
        <dbReference type="ARBA" id="ARBA00022496"/>
    </source>
</evidence>
<dbReference type="AlphaFoldDB" id="A0A1M7YUS2"/>
<proteinExistence type="inferred from homology"/>
<keyword evidence="6" id="KW-0547">Nucleotide-binding</keyword>
<keyword evidence="7 12" id="KW-0067">ATP-binding</keyword>
<keyword evidence="13" id="KW-1185">Reference proteome</keyword>
<dbReference type="InterPro" id="IPR003593">
    <property type="entry name" value="AAA+_ATPase"/>
</dbReference>
<feature type="domain" description="ABC transporter" evidence="11">
    <location>
        <begin position="2"/>
        <end position="238"/>
    </location>
</feature>
<evidence type="ECO:0000313" key="12">
    <source>
        <dbReference type="EMBL" id="SHO56328.1"/>
    </source>
</evidence>
<dbReference type="CDD" id="cd03214">
    <property type="entry name" value="ABC_Iron-Siderophores_B12_Hemin"/>
    <property type="match status" value="1"/>
</dbReference>
<dbReference type="RefSeq" id="WP_073582201.1">
    <property type="nucleotide sequence ID" value="NZ_AP024898.1"/>
</dbReference>
<dbReference type="SMART" id="SM00382">
    <property type="entry name" value="AAA"/>
    <property type="match status" value="1"/>
</dbReference>
<sequence length="260" mass="28883">MFELEKVAVIRDQRSILQIEHLQIPTDQLTVVLGHNGSGKSTLVNLLSNQLAPEQGTVLLNQQPLTTYRAKPWARQVAFLPQQLPDVAGLTVRELVRLGRYPWRGAFGRWNAEDNEKIDAALEATKMTGYADMQASQLSGGERQRAWIAMLLAQQSDVLILDEPTSALDIRHQYQVMQLLASLNQQFGKGIIVILHDLNLALKFAQHVVALTQGQVAFHGPADLLADPARLAALYATPIELIDHPYQPHQVAIICEHTLS</sequence>
<reference evidence="13" key="1">
    <citation type="submission" date="2016-12" db="EMBL/GenBank/DDBJ databases">
        <authorList>
            <person name="Rodrigo-Torres L."/>
            <person name="Arahal R.D."/>
            <person name="Lucena T."/>
        </authorList>
    </citation>
    <scope>NUCLEOTIDE SEQUENCE [LARGE SCALE GENOMIC DNA]</scope>
</reference>
<dbReference type="InterPro" id="IPR027417">
    <property type="entry name" value="P-loop_NTPase"/>
</dbReference>
<dbReference type="GO" id="GO:0005524">
    <property type="term" value="F:ATP binding"/>
    <property type="evidence" value="ECO:0007669"/>
    <property type="project" value="UniProtKB-KW"/>
</dbReference>
<dbReference type="InterPro" id="IPR051535">
    <property type="entry name" value="Siderophore_ABC-ATPase"/>
</dbReference>
<dbReference type="PANTHER" id="PTHR42771">
    <property type="entry name" value="IRON(3+)-HYDROXAMATE IMPORT ATP-BINDING PROTEIN FHUC"/>
    <property type="match status" value="1"/>
</dbReference>
<dbReference type="GO" id="GO:0016887">
    <property type="term" value="F:ATP hydrolysis activity"/>
    <property type="evidence" value="ECO:0007669"/>
    <property type="project" value="InterPro"/>
</dbReference>
<dbReference type="PROSITE" id="PS50893">
    <property type="entry name" value="ABC_TRANSPORTER_2"/>
    <property type="match status" value="1"/>
</dbReference>
<dbReference type="InterPro" id="IPR003439">
    <property type="entry name" value="ABC_transporter-like_ATP-bd"/>
</dbReference>
<keyword evidence="8" id="KW-0408">Iron</keyword>
<evidence type="ECO:0000256" key="9">
    <source>
        <dbReference type="ARBA" id="ARBA00023065"/>
    </source>
</evidence>
<name>A0A1M7YUS2_9VIBR</name>
<comment type="similarity">
    <text evidence="2">Belongs to the ABC transporter superfamily.</text>
</comment>
<keyword evidence="12" id="KW-0378">Hydrolase</keyword>
<protein>
    <submittedName>
        <fullName evidence="12">Iron(3+)-hydroxamate import ATP-binding protein FhuC</fullName>
        <ecNumber evidence="12">3.6.3.34</ecNumber>
    </submittedName>
</protein>
<evidence type="ECO:0000259" key="11">
    <source>
        <dbReference type="PROSITE" id="PS50893"/>
    </source>
</evidence>
<accession>A0A1M7YUS2</accession>
<dbReference type="Pfam" id="PF00005">
    <property type="entry name" value="ABC_tran"/>
    <property type="match status" value="1"/>
</dbReference>
<keyword evidence="5" id="KW-0410">Iron transport</keyword>
<evidence type="ECO:0000256" key="4">
    <source>
        <dbReference type="ARBA" id="ARBA00022475"/>
    </source>
</evidence>
<dbReference type="Gene3D" id="3.40.50.300">
    <property type="entry name" value="P-loop containing nucleotide triphosphate hydrolases"/>
    <property type="match status" value="1"/>
</dbReference>
<evidence type="ECO:0000256" key="1">
    <source>
        <dbReference type="ARBA" id="ARBA00004202"/>
    </source>
</evidence>
<dbReference type="GO" id="GO:0006826">
    <property type="term" value="P:iron ion transport"/>
    <property type="evidence" value="ECO:0007669"/>
    <property type="project" value="UniProtKB-KW"/>
</dbReference>
<dbReference type="EMBL" id="FRFG01000024">
    <property type="protein sequence ID" value="SHO56328.1"/>
    <property type="molecule type" value="Genomic_DNA"/>
</dbReference>
<dbReference type="OrthoDB" id="5292475at2"/>
<dbReference type="PROSITE" id="PS00211">
    <property type="entry name" value="ABC_TRANSPORTER_1"/>
    <property type="match status" value="1"/>
</dbReference>
<comment type="subcellular location">
    <subcellularLocation>
        <location evidence="1">Cell membrane</location>
        <topology evidence="1">Peripheral membrane protein</topology>
    </subcellularLocation>
</comment>
<evidence type="ECO:0000256" key="6">
    <source>
        <dbReference type="ARBA" id="ARBA00022741"/>
    </source>
</evidence>
<evidence type="ECO:0000313" key="13">
    <source>
        <dbReference type="Proteomes" id="UP000184600"/>
    </source>
</evidence>
<evidence type="ECO:0000256" key="8">
    <source>
        <dbReference type="ARBA" id="ARBA00023004"/>
    </source>
</evidence>
<evidence type="ECO:0000256" key="2">
    <source>
        <dbReference type="ARBA" id="ARBA00005417"/>
    </source>
</evidence>
<evidence type="ECO:0000256" key="10">
    <source>
        <dbReference type="ARBA" id="ARBA00023136"/>
    </source>
</evidence>
<dbReference type="InterPro" id="IPR017871">
    <property type="entry name" value="ABC_transporter-like_CS"/>
</dbReference>
<evidence type="ECO:0000256" key="3">
    <source>
        <dbReference type="ARBA" id="ARBA00022448"/>
    </source>
</evidence>
<dbReference type="EC" id="3.6.3.34" evidence="12"/>
<dbReference type="SUPFAM" id="SSF52540">
    <property type="entry name" value="P-loop containing nucleoside triphosphate hydrolases"/>
    <property type="match status" value="1"/>
</dbReference>
<dbReference type="PANTHER" id="PTHR42771:SF2">
    <property type="entry name" value="IRON(3+)-HYDROXAMATE IMPORT ATP-BINDING PROTEIN FHUC"/>
    <property type="match status" value="1"/>
</dbReference>
<keyword evidence="3" id="KW-0813">Transport</keyword>
<evidence type="ECO:0000256" key="7">
    <source>
        <dbReference type="ARBA" id="ARBA00022840"/>
    </source>
</evidence>
<keyword evidence="10" id="KW-0472">Membrane</keyword>